<protein>
    <submittedName>
        <fullName evidence="2">Uncharacterized protein</fullName>
    </submittedName>
</protein>
<evidence type="ECO:0000256" key="1">
    <source>
        <dbReference type="SAM" id="MobiDB-lite"/>
    </source>
</evidence>
<reference evidence="2" key="1">
    <citation type="submission" date="2014-09" db="EMBL/GenBank/DDBJ databases">
        <authorList>
            <person name="Magalhaes I.L.F."/>
            <person name="Oliveira U."/>
            <person name="Santos F.R."/>
            <person name="Vidigal T.H.D.A."/>
            <person name="Brescovit A.D."/>
            <person name="Santos A.J."/>
        </authorList>
    </citation>
    <scope>NUCLEOTIDE SEQUENCE</scope>
    <source>
        <tissue evidence="2">Shoot tissue taken approximately 20 cm above the soil surface</tissue>
    </source>
</reference>
<proteinExistence type="predicted"/>
<sequence>MDNAAASPLPFGCSGAIHKQGDGGAALGSSSANACREAQRHDRWQ</sequence>
<reference evidence="2" key="2">
    <citation type="journal article" date="2015" name="Data Brief">
        <title>Shoot transcriptome of the giant reed, Arundo donax.</title>
        <authorList>
            <person name="Barrero R.A."/>
            <person name="Guerrero F.D."/>
            <person name="Moolhuijzen P."/>
            <person name="Goolsby J.A."/>
            <person name="Tidwell J."/>
            <person name="Bellgard S.E."/>
            <person name="Bellgard M.I."/>
        </authorList>
    </citation>
    <scope>NUCLEOTIDE SEQUENCE</scope>
    <source>
        <tissue evidence="2">Shoot tissue taken approximately 20 cm above the soil surface</tissue>
    </source>
</reference>
<evidence type="ECO:0000313" key="2">
    <source>
        <dbReference type="EMBL" id="JAE22789.1"/>
    </source>
</evidence>
<name>A0A0A9GH83_ARUDO</name>
<dbReference type="AlphaFoldDB" id="A0A0A9GH83"/>
<dbReference type="EMBL" id="GBRH01175107">
    <property type="protein sequence ID" value="JAE22789.1"/>
    <property type="molecule type" value="Transcribed_RNA"/>
</dbReference>
<accession>A0A0A9GH83</accession>
<feature type="region of interest" description="Disordered" evidence="1">
    <location>
        <begin position="20"/>
        <end position="45"/>
    </location>
</feature>
<organism evidence="2">
    <name type="scientific">Arundo donax</name>
    <name type="common">Giant reed</name>
    <name type="synonym">Donax arundinaceus</name>
    <dbReference type="NCBI Taxonomy" id="35708"/>
    <lineage>
        <taxon>Eukaryota</taxon>
        <taxon>Viridiplantae</taxon>
        <taxon>Streptophyta</taxon>
        <taxon>Embryophyta</taxon>
        <taxon>Tracheophyta</taxon>
        <taxon>Spermatophyta</taxon>
        <taxon>Magnoliopsida</taxon>
        <taxon>Liliopsida</taxon>
        <taxon>Poales</taxon>
        <taxon>Poaceae</taxon>
        <taxon>PACMAD clade</taxon>
        <taxon>Arundinoideae</taxon>
        <taxon>Arundineae</taxon>
        <taxon>Arundo</taxon>
    </lineage>
</organism>